<feature type="compositionally biased region" description="Polar residues" evidence="1">
    <location>
        <begin position="1"/>
        <end position="12"/>
    </location>
</feature>
<accession>A0A1E7FVE8</accession>
<protein>
    <submittedName>
        <fullName evidence="2">Uncharacterized protein</fullName>
    </submittedName>
</protein>
<proteinExistence type="predicted"/>
<dbReference type="Proteomes" id="UP000095751">
    <property type="component" value="Unassembled WGS sequence"/>
</dbReference>
<organism evidence="2 3">
    <name type="scientific">Fragilariopsis cylindrus CCMP1102</name>
    <dbReference type="NCBI Taxonomy" id="635003"/>
    <lineage>
        <taxon>Eukaryota</taxon>
        <taxon>Sar</taxon>
        <taxon>Stramenopiles</taxon>
        <taxon>Ochrophyta</taxon>
        <taxon>Bacillariophyta</taxon>
        <taxon>Bacillariophyceae</taxon>
        <taxon>Bacillariophycidae</taxon>
        <taxon>Bacillariales</taxon>
        <taxon>Bacillariaceae</taxon>
        <taxon>Fragilariopsis</taxon>
    </lineage>
</organism>
<sequence>MNPTHQITPSGTRRQDFTPMSMWSPTESYSRSTSQNIDDRLLLEDKGGYLYDSEEDSPPIIRRTFAFDEWDDDERTETEDHDEDIRSTRSESNESASENIEDKAKESFHGMFSDDDDETVIEDEKGSDDVTSDNVEARSTASTPNTEKMTNIFQDSSFFSTTKAKFDPNENKHVAVTPSTTKKANDHPFPLFSYQSFGRATLSSLDTTSTTLFLNDSFDYNLSHSNNGSALLTMDRSSSNISSEVLSRPHYHPSDSHQCAILL</sequence>
<dbReference type="EMBL" id="KV784353">
    <property type="protein sequence ID" value="OEU22104.1"/>
    <property type="molecule type" value="Genomic_DNA"/>
</dbReference>
<evidence type="ECO:0000313" key="3">
    <source>
        <dbReference type="Proteomes" id="UP000095751"/>
    </source>
</evidence>
<feature type="compositionally biased region" description="Polar residues" evidence="1">
    <location>
        <begin position="132"/>
        <end position="149"/>
    </location>
</feature>
<feature type="compositionally biased region" description="Acidic residues" evidence="1">
    <location>
        <begin position="68"/>
        <end position="82"/>
    </location>
</feature>
<feature type="compositionally biased region" description="Basic and acidic residues" evidence="1">
    <location>
        <begin position="83"/>
        <end position="92"/>
    </location>
</feature>
<dbReference type="AlphaFoldDB" id="A0A1E7FVE8"/>
<evidence type="ECO:0000256" key="1">
    <source>
        <dbReference type="SAM" id="MobiDB-lite"/>
    </source>
</evidence>
<feature type="compositionally biased region" description="Polar residues" evidence="1">
    <location>
        <begin position="21"/>
        <end position="36"/>
    </location>
</feature>
<reference evidence="2 3" key="1">
    <citation type="submission" date="2016-09" db="EMBL/GenBank/DDBJ databases">
        <title>Extensive genetic diversity and differential bi-allelic expression allows diatom success in the polar Southern Ocean.</title>
        <authorList>
            <consortium name="DOE Joint Genome Institute"/>
            <person name="Mock T."/>
            <person name="Otillar R.P."/>
            <person name="Strauss J."/>
            <person name="Dupont C."/>
            <person name="Frickenhaus S."/>
            <person name="Maumus F."/>
            <person name="Mcmullan M."/>
            <person name="Sanges R."/>
            <person name="Schmutz J."/>
            <person name="Toseland A."/>
            <person name="Valas R."/>
            <person name="Veluchamy A."/>
            <person name="Ward B.J."/>
            <person name="Allen A."/>
            <person name="Barry K."/>
            <person name="Falciatore A."/>
            <person name="Ferrante M."/>
            <person name="Fortunato A.E."/>
            <person name="Gloeckner G."/>
            <person name="Gruber A."/>
            <person name="Hipkin R."/>
            <person name="Janech M."/>
            <person name="Kroth P."/>
            <person name="Leese F."/>
            <person name="Lindquist E."/>
            <person name="Lyon B.R."/>
            <person name="Martin J."/>
            <person name="Mayer C."/>
            <person name="Parker M."/>
            <person name="Quesneville H."/>
            <person name="Raymond J."/>
            <person name="Uhlig C."/>
            <person name="Valentin K.U."/>
            <person name="Worden A.Z."/>
            <person name="Armbrust E.V."/>
            <person name="Bowler C."/>
            <person name="Green B."/>
            <person name="Moulton V."/>
            <person name="Van Oosterhout C."/>
            <person name="Grigoriev I."/>
        </authorList>
    </citation>
    <scope>NUCLEOTIDE SEQUENCE [LARGE SCALE GENOMIC DNA]</scope>
    <source>
        <strain evidence="2 3">CCMP1102</strain>
    </source>
</reference>
<name>A0A1E7FVE8_9STRA</name>
<gene>
    <name evidence="2" type="ORF">FRACYDRAFT_232258</name>
</gene>
<feature type="region of interest" description="Disordered" evidence="1">
    <location>
        <begin position="1"/>
        <end position="149"/>
    </location>
</feature>
<keyword evidence="3" id="KW-1185">Reference proteome</keyword>
<dbReference type="InParanoid" id="A0A1E7FVE8"/>
<dbReference type="KEGG" id="fcy:FRACYDRAFT_232258"/>
<evidence type="ECO:0000313" key="2">
    <source>
        <dbReference type="EMBL" id="OEU22104.1"/>
    </source>
</evidence>
<feature type="compositionally biased region" description="Basic and acidic residues" evidence="1">
    <location>
        <begin position="37"/>
        <end position="47"/>
    </location>
</feature>